<reference evidence="20 21" key="1">
    <citation type="submission" date="2017-12" db="EMBL/GenBank/DDBJ databases">
        <authorList>
            <person name="Pombert J.-F."/>
            <person name="Haag K.L."/>
            <person name="Ebert D."/>
        </authorList>
    </citation>
    <scope>NUCLEOTIDE SEQUENCE [LARGE SCALE GENOMIC DNA]</scope>
    <source>
        <strain evidence="20">IL-G-3</strain>
    </source>
</reference>
<comment type="similarity">
    <text evidence="3">Belongs to the helicase family. RAD3/XPD subfamily.</text>
</comment>
<evidence type="ECO:0000256" key="13">
    <source>
        <dbReference type="ARBA" id="ARBA00023125"/>
    </source>
</evidence>
<keyword evidence="9 20" id="KW-0347">Helicase</keyword>
<dbReference type="FunFam" id="3.40.50.300:FF:000135">
    <property type="entry name" value="DNA repair helicase RAD3, putative"/>
    <property type="match status" value="1"/>
</dbReference>
<evidence type="ECO:0000256" key="7">
    <source>
        <dbReference type="ARBA" id="ARBA00022763"/>
    </source>
</evidence>
<dbReference type="FunFam" id="3.40.50.300:FF:000128">
    <property type="entry name" value="Putative DNA repair helicase RAD3"/>
    <property type="match status" value="1"/>
</dbReference>
<evidence type="ECO:0000256" key="5">
    <source>
        <dbReference type="ARBA" id="ARBA00022723"/>
    </source>
</evidence>
<dbReference type="InterPro" id="IPR006555">
    <property type="entry name" value="ATP-dep_Helicase_C"/>
</dbReference>
<dbReference type="EMBL" id="PITK01000111">
    <property type="protein sequence ID" value="TBU20214.1"/>
    <property type="molecule type" value="Genomic_DNA"/>
</dbReference>
<keyword evidence="16" id="KW-0539">Nucleus</keyword>
<keyword evidence="5" id="KW-0479">Metal-binding</keyword>
<dbReference type="InterPro" id="IPR013020">
    <property type="entry name" value="Rad3/Chl1-like"/>
</dbReference>
<keyword evidence="8" id="KW-0378">Hydrolase</keyword>
<evidence type="ECO:0000256" key="14">
    <source>
        <dbReference type="ARBA" id="ARBA00023204"/>
    </source>
</evidence>
<dbReference type="SUPFAM" id="SSF52540">
    <property type="entry name" value="P-loop containing nucleoside triphosphate hydrolases"/>
    <property type="match status" value="1"/>
</dbReference>
<accession>A0A4Q9M0P5</accession>
<keyword evidence="4" id="KW-0004">4Fe-4S</keyword>
<evidence type="ECO:0000256" key="8">
    <source>
        <dbReference type="ARBA" id="ARBA00022801"/>
    </source>
</evidence>
<gene>
    <name evidence="20" type="ORF">CWI38_0111p0060</name>
</gene>
<dbReference type="PANTHER" id="PTHR11472:SF1">
    <property type="entry name" value="GENERAL TRANSCRIPTION AND DNA REPAIR FACTOR IIH HELICASE SUBUNIT XPD"/>
    <property type="match status" value="1"/>
</dbReference>
<dbReference type="AlphaFoldDB" id="A0A4Q9M0P5"/>
<dbReference type="GO" id="GO:0005524">
    <property type="term" value="F:ATP binding"/>
    <property type="evidence" value="ECO:0007669"/>
    <property type="project" value="UniProtKB-KW"/>
</dbReference>
<keyword evidence="7" id="KW-0227">DNA damage</keyword>
<evidence type="ECO:0000256" key="11">
    <source>
        <dbReference type="ARBA" id="ARBA00023004"/>
    </source>
</evidence>
<dbReference type="InterPro" id="IPR014013">
    <property type="entry name" value="Helic_SF1/SF2_ATP-bd_DinG/Rad3"/>
</dbReference>
<evidence type="ECO:0000256" key="18">
    <source>
        <dbReference type="ARBA" id="ARBA00048954"/>
    </source>
</evidence>
<evidence type="ECO:0000256" key="15">
    <source>
        <dbReference type="ARBA" id="ARBA00023235"/>
    </source>
</evidence>
<dbReference type="InterPro" id="IPR006554">
    <property type="entry name" value="Helicase-like_DEXD_c2"/>
</dbReference>
<dbReference type="GO" id="GO:0016818">
    <property type="term" value="F:hydrolase activity, acting on acid anhydrides, in phosphorus-containing anhydrides"/>
    <property type="evidence" value="ECO:0007669"/>
    <property type="project" value="InterPro"/>
</dbReference>
<dbReference type="SMART" id="SM00488">
    <property type="entry name" value="DEXDc2"/>
    <property type="match status" value="1"/>
</dbReference>
<dbReference type="CDD" id="cd18788">
    <property type="entry name" value="SF2_C_XPD"/>
    <property type="match status" value="1"/>
</dbReference>
<organism evidence="20 21">
    <name type="scientific">Hamiltosporidium tvaerminnensis</name>
    <dbReference type="NCBI Taxonomy" id="1176355"/>
    <lineage>
        <taxon>Eukaryota</taxon>
        <taxon>Fungi</taxon>
        <taxon>Fungi incertae sedis</taxon>
        <taxon>Microsporidia</taxon>
        <taxon>Dubosqiidae</taxon>
        <taxon>Hamiltosporidium</taxon>
    </lineage>
</organism>
<dbReference type="Proteomes" id="UP000292282">
    <property type="component" value="Unassembled WGS sequence"/>
</dbReference>
<keyword evidence="6" id="KW-0547">Nucleotide-binding</keyword>
<dbReference type="InterPro" id="IPR027417">
    <property type="entry name" value="P-loop_NTPase"/>
</dbReference>
<dbReference type="STRING" id="1176355.A0A4Q9M0P5"/>
<dbReference type="Pfam" id="PF06777">
    <property type="entry name" value="HBB"/>
    <property type="match status" value="1"/>
</dbReference>
<evidence type="ECO:0000259" key="19">
    <source>
        <dbReference type="PROSITE" id="PS51193"/>
    </source>
</evidence>
<evidence type="ECO:0000256" key="9">
    <source>
        <dbReference type="ARBA" id="ARBA00022806"/>
    </source>
</evidence>
<keyword evidence="12" id="KW-0411">Iron-sulfur</keyword>
<evidence type="ECO:0000256" key="6">
    <source>
        <dbReference type="ARBA" id="ARBA00022741"/>
    </source>
</evidence>
<dbReference type="GO" id="GO:0051539">
    <property type="term" value="F:4 iron, 4 sulfur cluster binding"/>
    <property type="evidence" value="ECO:0007669"/>
    <property type="project" value="UniProtKB-KW"/>
</dbReference>
<dbReference type="PANTHER" id="PTHR11472">
    <property type="entry name" value="DNA REPAIR DEAD HELICASE RAD3/XP-D SUBFAMILY MEMBER"/>
    <property type="match status" value="1"/>
</dbReference>
<sequence>MIFTVDDVPIYFPYSSIYPEQLNYIKELINLLKTTGHSLIEMPSGTGKTIALLSASVSFQMYLKKNNKPSFKIAYCSRTVPEIDKALKELENLYEFINKHEKINFLGIGLASRKHLCINPKAKIDTDRICRLLTAPWSITKCDFLENLEKFESFTSGVYSIEKLKLLSIEKSICPYFLARKLLPLSDCIIYTYNYLLDPHISDIVSKSLPSNTLVIFDEAHNIDNSAIEALTIELKRYDLDVSTKCIKIIENKIKEMKLNSYKILETEYLKLKNNLLKNTSNISESIPPDFNECEFEFVPGNLRNAIHFVSVLKRLIEFFKTRLKSTHLSTETPINFSKAIKETLLLDRKTLTFTSYRFNILISTLKSDEDLRNLKKVVDFITLLSLHNKGFSVIYEPYDTSGLFSPVLTLSCLDSSIVFKKIFKRFSTVVITSGTLSPISMYPKILGFVPVKSVEIGVTLARNSVLPLIITKGNDQMIVKAQEIGKQDNKIDPKTAVTTSFSLRSDPSIVRNYGSLVIEFSKVVPDGMVVFFPSYLYMEEIVTLWCEMGVITEISKNKLVFCESVDNLESEKALENYRLCCENGRGGVLFCIARGKVSEGVDFSGCWGRCCIVIGVPFQYVLSVKLKKRLEFLRSLGIKESDFLNFDAMRQCAQCLGRVLRSKNDYGLMVMADHRFEKSDKKNKLPKWILSCMEDGCSNLSVDMAINIARRFFREMAQEFDMGKCVLEESEIVETFSCNERRGLELEENSQESFTGASLNVIQRSELQKKTFFLKPIER</sequence>
<proteinExistence type="inferred from homology"/>
<dbReference type="InterPro" id="IPR045028">
    <property type="entry name" value="DinG/Rad3-like"/>
</dbReference>
<dbReference type="Pfam" id="PF06733">
    <property type="entry name" value="DEAD_2"/>
    <property type="match status" value="1"/>
</dbReference>
<comment type="catalytic activity">
    <reaction evidence="18">
        <text>ATP + H2O = ADP + phosphate + H(+)</text>
        <dbReference type="Rhea" id="RHEA:13065"/>
        <dbReference type="ChEBI" id="CHEBI:15377"/>
        <dbReference type="ChEBI" id="CHEBI:15378"/>
        <dbReference type="ChEBI" id="CHEBI:30616"/>
        <dbReference type="ChEBI" id="CHEBI:43474"/>
        <dbReference type="ChEBI" id="CHEBI:456216"/>
        <dbReference type="EC" id="5.6.2.3"/>
    </reaction>
</comment>
<keyword evidence="13" id="KW-0238">DNA-binding</keyword>
<dbReference type="OrthoDB" id="272481at2759"/>
<dbReference type="InterPro" id="IPR010614">
    <property type="entry name" value="RAD3-like_helicase_DEAD"/>
</dbReference>
<evidence type="ECO:0000256" key="12">
    <source>
        <dbReference type="ARBA" id="ARBA00023014"/>
    </source>
</evidence>
<comment type="cofactor">
    <cofactor evidence="1">
        <name>[4Fe-4S] cluster</name>
        <dbReference type="ChEBI" id="CHEBI:49883"/>
    </cofactor>
</comment>
<keyword evidence="14" id="KW-0234">DNA repair</keyword>
<dbReference type="Gene3D" id="3.40.50.300">
    <property type="entry name" value="P-loop containing nucleotide triphosphate hydrolases"/>
    <property type="match status" value="2"/>
</dbReference>
<name>A0A4Q9M0P5_9MICR</name>
<keyword evidence="15" id="KW-0413">Isomerase</keyword>
<dbReference type="NCBIfam" id="TIGR00604">
    <property type="entry name" value="rad3"/>
    <property type="match status" value="1"/>
</dbReference>
<dbReference type="GO" id="GO:0045951">
    <property type="term" value="P:positive regulation of mitotic recombination"/>
    <property type="evidence" value="ECO:0007669"/>
    <property type="project" value="TreeGrafter"/>
</dbReference>
<comment type="subcellular location">
    <subcellularLocation>
        <location evidence="2">Nucleus</location>
    </subcellularLocation>
</comment>
<dbReference type="Pfam" id="PF13307">
    <property type="entry name" value="Helicase_C_2"/>
    <property type="match status" value="1"/>
</dbReference>
<evidence type="ECO:0000313" key="21">
    <source>
        <dbReference type="Proteomes" id="UP000292282"/>
    </source>
</evidence>
<feature type="domain" description="Helicase ATP-binding" evidence="19">
    <location>
        <begin position="7"/>
        <end position="274"/>
    </location>
</feature>
<dbReference type="SMART" id="SM00491">
    <property type="entry name" value="HELICc2"/>
    <property type="match status" value="1"/>
</dbReference>
<evidence type="ECO:0000256" key="10">
    <source>
        <dbReference type="ARBA" id="ARBA00022840"/>
    </source>
</evidence>
<protein>
    <recommendedName>
        <fullName evidence="17">DNA 5'-3' helicase</fullName>
        <ecNumber evidence="17">5.6.2.3</ecNumber>
    </recommendedName>
</protein>
<comment type="caution">
    <text evidence="20">The sequence shown here is derived from an EMBL/GenBank/DDBJ whole genome shotgun (WGS) entry which is preliminary data.</text>
</comment>
<dbReference type="InterPro" id="IPR010643">
    <property type="entry name" value="HBB"/>
</dbReference>
<keyword evidence="21" id="KW-1185">Reference proteome</keyword>
<dbReference type="InterPro" id="IPR014001">
    <property type="entry name" value="Helicase_ATP-bd"/>
</dbReference>
<evidence type="ECO:0000256" key="1">
    <source>
        <dbReference type="ARBA" id="ARBA00001966"/>
    </source>
</evidence>
<evidence type="ECO:0000256" key="4">
    <source>
        <dbReference type="ARBA" id="ARBA00022485"/>
    </source>
</evidence>
<evidence type="ECO:0000313" key="20">
    <source>
        <dbReference type="EMBL" id="TBU20214.1"/>
    </source>
</evidence>
<dbReference type="InterPro" id="IPR001945">
    <property type="entry name" value="RAD3/XPD"/>
</dbReference>
<keyword evidence="10" id="KW-0067">ATP-binding</keyword>
<keyword evidence="11" id="KW-0408">Iron</keyword>
<evidence type="ECO:0000256" key="3">
    <source>
        <dbReference type="ARBA" id="ARBA00009146"/>
    </source>
</evidence>
<dbReference type="GO" id="GO:0046872">
    <property type="term" value="F:metal ion binding"/>
    <property type="evidence" value="ECO:0007669"/>
    <property type="project" value="UniProtKB-KW"/>
</dbReference>
<dbReference type="GO" id="GO:0006289">
    <property type="term" value="P:nucleotide-excision repair"/>
    <property type="evidence" value="ECO:0007669"/>
    <property type="project" value="InterPro"/>
</dbReference>
<evidence type="ECO:0000256" key="17">
    <source>
        <dbReference type="ARBA" id="ARBA00044969"/>
    </source>
</evidence>
<dbReference type="EC" id="5.6.2.3" evidence="17"/>
<dbReference type="GO" id="GO:0006366">
    <property type="term" value="P:transcription by RNA polymerase II"/>
    <property type="evidence" value="ECO:0007669"/>
    <property type="project" value="TreeGrafter"/>
</dbReference>
<dbReference type="PRINTS" id="PR00852">
    <property type="entry name" value="XRODRMPGMNTD"/>
</dbReference>
<dbReference type="GO" id="GO:0043139">
    <property type="term" value="F:5'-3' DNA helicase activity"/>
    <property type="evidence" value="ECO:0007669"/>
    <property type="project" value="UniProtKB-EC"/>
</dbReference>
<dbReference type="PROSITE" id="PS51193">
    <property type="entry name" value="HELICASE_ATP_BIND_2"/>
    <property type="match status" value="1"/>
</dbReference>
<dbReference type="GO" id="GO:0000112">
    <property type="term" value="C:nucleotide-excision repair factor 3 complex"/>
    <property type="evidence" value="ECO:0007669"/>
    <property type="project" value="UniProtKB-ARBA"/>
</dbReference>
<evidence type="ECO:0000256" key="16">
    <source>
        <dbReference type="ARBA" id="ARBA00023242"/>
    </source>
</evidence>
<dbReference type="GO" id="GO:0003684">
    <property type="term" value="F:damaged DNA binding"/>
    <property type="evidence" value="ECO:0007669"/>
    <property type="project" value="TreeGrafter"/>
</dbReference>
<dbReference type="VEuPathDB" id="MicrosporidiaDB:CWI38_0111p0060"/>
<dbReference type="SMART" id="SM00487">
    <property type="entry name" value="DEXDc"/>
    <property type="match status" value="1"/>
</dbReference>
<evidence type="ECO:0000256" key="2">
    <source>
        <dbReference type="ARBA" id="ARBA00004123"/>
    </source>
</evidence>